<reference evidence="14 15" key="1">
    <citation type="journal article" date="2012" name="MBio">
        <title>De novo assembly of the Pneumocystis jirovecii genome from a single bronchoalveolar lavage fluid specimen from a patient.</title>
        <authorList>
            <person name="Cisse O.H."/>
            <person name="Pagni M."/>
            <person name="Hauser P.M."/>
        </authorList>
    </citation>
    <scope>NUCLEOTIDE SEQUENCE [LARGE SCALE GENOMIC DNA]</scope>
    <source>
        <strain evidence="14 15">SE8</strain>
    </source>
</reference>
<dbReference type="STRING" id="1209962.L0P7F4"/>
<feature type="compositionally biased region" description="Polar residues" evidence="10">
    <location>
        <begin position="630"/>
        <end position="641"/>
    </location>
</feature>
<organism evidence="15">
    <name type="scientific">Pneumocystis jirovecii</name>
    <name type="common">Human pneumocystis pneumonia agent</name>
    <dbReference type="NCBI Taxonomy" id="42068"/>
    <lineage>
        <taxon>Eukaryota</taxon>
        <taxon>Fungi</taxon>
        <taxon>Dikarya</taxon>
        <taxon>Ascomycota</taxon>
        <taxon>Taphrinomycotina</taxon>
        <taxon>Pneumocystomycetes</taxon>
        <taxon>Pneumocystaceae</taxon>
        <taxon>Pneumocystis</taxon>
    </lineage>
</organism>
<dbReference type="InParanoid" id="L0P7F4"/>
<keyword evidence="9" id="KW-0175">Coiled coil</keyword>
<dbReference type="GO" id="GO:0003677">
    <property type="term" value="F:DNA binding"/>
    <property type="evidence" value="ECO:0007669"/>
    <property type="project" value="InterPro"/>
</dbReference>
<keyword evidence="11" id="KW-0472">Membrane</keyword>
<evidence type="ECO:0000256" key="1">
    <source>
        <dbReference type="ARBA" id="ARBA00008078"/>
    </source>
</evidence>
<comment type="caution">
    <text evidence="14">The sequence shown here is derived from an EMBL/GenBank/DDBJ whole genome shotgun (WGS) entry which is preliminary data.</text>
</comment>
<dbReference type="SMART" id="SM01252">
    <property type="entry name" value="KilA-N"/>
    <property type="match status" value="1"/>
</dbReference>
<dbReference type="PANTHER" id="PTHR13070:SF0">
    <property type="entry name" value="TRNA-SPLICING ENDONUCLEASE SUBUNIT SEN34"/>
    <property type="match status" value="1"/>
</dbReference>
<evidence type="ECO:0000256" key="9">
    <source>
        <dbReference type="SAM" id="Coils"/>
    </source>
</evidence>
<dbReference type="GO" id="GO:0005634">
    <property type="term" value="C:nucleus"/>
    <property type="evidence" value="ECO:0007669"/>
    <property type="project" value="UniProtKB-ARBA"/>
</dbReference>
<keyword evidence="3" id="KW-0819">tRNA processing</keyword>
<feature type="non-terminal residue" evidence="14">
    <location>
        <position position="1410"/>
    </location>
</feature>
<keyword evidence="11" id="KW-0812">Transmembrane</keyword>
<feature type="transmembrane region" description="Helical" evidence="11">
    <location>
        <begin position="806"/>
        <end position="828"/>
    </location>
</feature>
<dbReference type="Pfam" id="PF01974">
    <property type="entry name" value="tRNA_int_endo"/>
    <property type="match status" value="1"/>
</dbReference>
<comment type="function">
    <text evidence="6">Constitutes one of the two catalytic subunit of the tRNA-splicing endonuclease complex, a complex responsible for identification and cleavage of the splice sites in pre-tRNA. It cleaves pre-tRNA at the 5'- and 3'-splice sites to release the intron. The products are an intron and two tRNA half-molecules bearing 2',3'-cyclic phosphate and 5'-OH termini. There are no conserved sequences at the splice sites, but the intron is invariably located at the same site in the gene, placing the splice sites an invariant distance from the constant structural features of the tRNA body. It probably carries the active site for 3'-splice site cleavage.</text>
</comment>
<dbReference type="Proteomes" id="UP000010422">
    <property type="component" value="Unassembled WGS sequence"/>
</dbReference>
<dbReference type="CDD" id="cd22363">
    <property type="entry name" value="tRNA-intron_lyase_C"/>
    <property type="match status" value="1"/>
</dbReference>
<dbReference type="GO" id="GO:0000379">
    <property type="term" value="P:tRNA-type intron splice site recognition and cleavage"/>
    <property type="evidence" value="ECO:0007669"/>
    <property type="project" value="TreeGrafter"/>
</dbReference>
<dbReference type="FunFam" id="3.40.1350.10:FF:000008">
    <property type="entry name" value="tRNA-splicing endonuclease subunit Sen34"/>
    <property type="match status" value="1"/>
</dbReference>
<evidence type="ECO:0000256" key="5">
    <source>
        <dbReference type="ARBA" id="ARBA00034031"/>
    </source>
</evidence>
<protein>
    <recommendedName>
        <fullName evidence="2">tRNA-intron lyase</fullName>
        <ecNumber evidence="2">4.6.1.16</ecNumber>
    </recommendedName>
    <alternativeName>
        <fullName evidence="7 8">tRNA-intron endonuclease SEN34</fullName>
    </alternativeName>
</protein>
<dbReference type="InterPro" id="IPR018004">
    <property type="entry name" value="KilA/APSES_HTH"/>
</dbReference>
<evidence type="ECO:0000256" key="7">
    <source>
        <dbReference type="ARBA" id="ARBA00075884"/>
    </source>
</evidence>
<comment type="catalytic activity">
    <reaction evidence="5">
        <text>pretRNA = a 3'-half-tRNA molecule with a 5'-OH end + a 5'-half-tRNA molecule with a 2',3'-cyclic phosphate end + an intron with a 2',3'-cyclic phosphate and a 5'-hydroxyl terminus.</text>
        <dbReference type="EC" id="4.6.1.16"/>
    </reaction>
</comment>
<name>L0P7F4_PNEJI</name>
<dbReference type="Gene3D" id="2.60.120.260">
    <property type="entry name" value="Galactose-binding domain-like"/>
    <property type="match status" value="1"/>
</dbReference>
<evidence type="ECO:0000313" key="15">
    <source>
        <dbReference type="Proteomes" id="UP000010422"/>
    </source>
</evidence>
<dbReference type="Gene3D" id="3.40.1350.10">
    <property type="match status" value="1"/>
</dbReference>
<evidence type="ECO:0000259" key="13">
    <source>
        <dbReference type="PROSITE" id="PS51469"/>
    </source>
</evidence>
<evidence type="ECO:0000259" key="12">
    <source>
        <dbReference type="PROSITE" id="PS51299"/>
    </source>
</evidence>
<dbReference type="InterPro" id="IPR003163">
    <property type="entry name" value="Tscrpt_reg_HTH_APSES-type"/>
</dbReference>
<dbReference type="InterPro" id="IPR059049">
    <property type="entry name" value="TSEN34_N"/>
</dbReference>
<sequence length="1410" mass="162649">SVLLKQCKTYNIRFENNVYIDFITLPVPVPSKDNPLYLVRMKHKQDYISATAMFRAAFPSATESDERIEFDHYVIKHIPSATSNEYTSGIWIMFEDALSLAEDYGIRPWIRALINASIERSCENSVSPSKEVTAATFKKHIQFSTESKSKYSTPAISRHDTNVFSEILTQNSHVKQHDSPKKMHSKPFKSDTLDSSPRSVKNTIPPISSTSDLSKPRSSKKRPLELCGSDDFIPIKRTKIEQLEAEVVIERRRVKALFALAISLGVSRIMSDTSLTPMETCSIPIYLVASHYLIYDHKTVIQLRLQYRICGSFIGTLPQAPQQNIFLGLPLELMQEEVAWLVDQGHAYIVNDKLRHQLYIENSTPEDVLSFKEKRMAEAMRQNIEYEQQNAQKRNLVNFLKNITPLKSSFDLQENNAIDYDLPRNIIIPTKSAKSLYTMPIELSPKVHVDPSKYSVWKYFHDKGYYITPGLKFGSHYLAYPGDPLRYHSHFLVNVMEWEEEFPIVNIVGGGRLGTNVKKAWAIGANNPDTNTIHTPVGGRRVRNQRQLSRIISGDRPAAPLPSSGASPSFSYGSPSINPPDIPTLHDTTVSLASALSAAQKNAQKKDYISPNVNTLLKQPKFLKQEYTNNKPLSSQNLNNTEYKKRSQTAIKKSEESLNSVLNNENFQEGLLDFDESGNYSEENFNQSRDIKKDDKITRYYLREHNSIDGYSRISLNYDATNNSVNPENSESQSYEEEEFLYTQLNENDFKDFFDEIDYEYSVSDDDKNVDDQEYLEDGDYEKSLEKILNFLHFCWFMIISLSKQFFFYCFSSFFWPVKNIVAIFSFMINSVLKIVTRKIYTVFIIFSIILLMIIPGLIEKSFINSKWFNLSHHQPKYNFSFSQNTNELMQHLILLEKTLKNYESMVQGILHDKKKLFKAIKEVDVKRSENSEITKSIKKELDAFKNSFEIIKKEISYIKLQDSKRDLKINDIFNSLSFLQGNVSKYENQFINHEKSLKSFNEEVVTVKKHVDHVYQEFTNSQIILKNDLNDKYITEKIINTLESYLPSQLVVKIDPKTGKIDISPEFWILLREIFPDRIEIDKALKTSFLKNSKNTDTLSLISWSNFLKNNEENIKTFIKSQTDEDLRKSQENGSIISKAYFINTLKENLKKIQDDLEKDLITIKTQINDQFKKLDYTYKNKIQPSHSDHLKNTKNIHNKVVETLIETALHKYSSDVLARPDFALYSSGARINPFLTSSTYLQRPTKFIPNLLSKIFWDIGCTWGYPPAMAIHHENNVGMCWAFPGSIGQISIRLSETIFLTDVTIEHVDSKIAHDVSTAPRDIELWVQVDDLHMREKMIQQSLSSIKQSENIIPPSKFYVLAATMTYNVFSTYPIQTFPIPVGIRQLNIPIENVIFRIINNWGNNKFT</sequence>
<dbReference type="InterPro" id="IPR036887">
    <property type="entry name" value="HTH_APSES_sf"/>
</dbReference>
<dbReference type="VEuPathDB" id="FungiDB:PNEJI1_002959"/>
<keyword evidence="11" id="KW-1133">Transmembrane helix</keyword>
<dbReference type="PROSITE" id="PS51469">
    <property type="entry name" value="SUN"/>
    <property type="match status" value="1"/>
</dbReference>
<dbReference type="GO" id="GO:0000213">
    <property type="term" value="F:tRNA-intron lyase activity"/>
    <property type="evidence" value="ECO:0007669"/>
    <property type="project" value="UniProtKB-EC"/>
</dbReference>
<dbReference type="EC" id="4.6.1.16" evidence="2"/>
<feature type="transmembrane region" description="Helical" evidence="11">
    <location>
        <begin position="840"/>
        <end position="859"/>
    </location>
</feature>
<dbReference type="Pfam" id="PF07738">
    <property type="entry name" value="Sad1_UNC"/>
    <property type="match status" value="1"/>
</dbReference>
<evidence type="ECO:0000256" key="3">
    <source>
        <dbReference type="ARBA" id="ARBA00022694"/>
    </source>
</evidence>
<dbReference type="PROSITE" id="PS51299">
    <property type="entry name" value="HTH_APSES"/>
    <property type="match status" value="1"/>
</dbReference>
<feature type="region of interest" description="Disordered" evidence="10">
    <location>
        <begin position="172"/>
        <end position="223"/>
    </location>
</feature>
<dbReference type="InterPro" id="IPR012919">
    <property type="entry name" value="SUN_dom"/>
</dbReference>
<keyword evidence="4" id="KW-0456">Lyase</keyword>
<evidence type="ECO:0000313" key="14">
    <source>
        <dbReference type="EMBL" id="CCJ28313.1"/>
    </source>
</evidence>
<feature type="region of interest" description="Disordered" evidence="10">
    <location>
        <begin position="552"/>
        <end position="585"/>
    </location>
</feature>
<dbReference type="InterPro" id="IPR006677">
    <property type="entry name" value="tRNA_intron_Endonuc_cat-like"/>
</dbReference>
<evidence type="ECO:0000256" key="2">
    <source>
        <dbReference type="ARBA" id="ARBA00012573"/>
    </source>
</evidence>
<dbReference type="SUPFAM" id="SSF54616">
    <property type="entry name" value="DNA-binding domain of Mlu1-box binding protein MBP1"/>
    <property type="match status" value="1"/>
</dbReference>
<evidence type="ECO:0000256" key="4">
    <source>
        <dbReference type="ARBA" id="ARBA00023239"/>
    </source>
</evidence>
<dbReference type="InterPro" id="IPR036167">
    <property type="entry name" value="tRNA_intron_Endo_cat-like_sf"/>
</dbReference>
<evidence type="ECO:0000256" key="10">
    <source>
        <dbReference type="SAM" id="MobiDB-lite"/>
    </source>
</evidence>
<feature type="domain" description="SUN" evidence="13">
    <location>
        <begin position="1230"/>
        <end position="1410"/>
    </location>
</feature>
<dbReference type="SUPFAM" id="SSF53032">
    <property type="entry name" value="tRNA-intron endonuclease catalytic domain-like"/>
    <property type="match status" value="1"/>
</dbReference>
<feature type="region of interest" description="Disordered" evidence="10">
    <location>
        <begin position="630"/>
        <end position="651"/>
    </location>
</feature>
<dbReference type="EMBL" id="CAKM01000054">
    <property type="protein sequence ID" value="CCJ28313.1"/>
    <property type="molecule type" value="Genomic_DNA"/>
</dbReference>
<feature type="non-terminal residue" evidence="14">
    <location>
        <position position="1"/>
    </location>
</feature>
<dbReference type="PANTHER" id="PTHR13070">
    <property type="entry name" value="TRNA-SPLICING ENDONUCLEASE SUBUNIT SEN34-RELATED"/>
    <property type="match status" value="1"/>
</dbReference>
<comment type="similarity">
    <text evidence="1">Belongs to the tRNA-intron endonuclease family.</text>
</comment>
<feature type="coiled-coil region" evidence="9">
    <location>
        <begin position="369"/>
        <end position="396"/>
    </location>
</feature>
<feature type="domain" description="HTH APSES-type" evidence="12">
    <location>
        <begin position="14"/>
        <end position="125"/>
    </location>
</feature>
<feature type="compositionally biased region" description="Polar residues" evidence="10">
    <location>
        <begin position="193"/>
        <end position="213"/>
    </location>
</feature>
<dbReference type="Pfam" id="PF26577">
    <property type="entry name" value="TSEN34_N"/>
    <property type="match status" value="1"/>
</dbReference>
<evidence type="ECO:0000256" key="11">
    <source>
        <dbReference type="SAM" id="Phobius"/>
    </source>
</evidence>
<gene>
    <name evidence="14" type="ORF">PNEJI1_002959</name>
</gene>
<feature type="compositionally biased region" description="Low complexity" evidence="10">
    <location>
        <begin position="557"/>
        <end position="576"/>
    </location>
</feature>
<proteinExistence type="inferred from homology"/>
<accession>L0P7F4</accession>
<evidence type="ECO:0000256" key="8">
    <source>
        <dbReference type="ARBA" id="ARBA00076724"/>
    </source>
</evidence>
<evidence type="ECO:0000256" key="6">
    <source>
        <dbReference type="ARBA" id="ARBA00059865"/>
    </source>
</evidence>
<dbReference type="InterPro" id="IPR011856">
    <property type="entry name" value="tRNA_endonuc-like_dom_sf"/>
</dbReference>